<sequence>MNLVLRCLRLLGACWLLALGLLGATPALAQDYTQGVEVSGTTATIWFKSNVSTTWVDAHYTVNNGAQQNIRMTAANGRYEQKLTVASGNVIGYWFTYNNGTPAYDTPKFTYTVGGDTASGPICFYADINYTGASLCVSADSSWIGTAWNDRVSSVKVQSGYQVTLYNDVNYGGSSLVLAANEPNLVNRGFNDLTSSYKVGQASGTWNGRTTFNIVNQTGGRWADDQVYWAIIGKDWSTDKFVRVDASGNFIPMSTADNGALTKGGQTYTNYFHKLSNTRSITIPALNSARVLLSVGSPMYIKVVVDGNGNIGYAGANIENPTDPNIDVYFDFGEMAIIPQGRPDPGIFINTTRVDHFGFPLKLRVQGLGGYDQTVGEALAETRDQLFSKFIAEVPTQFKPLAQSPYSPYRIMAPAHASFKPGQANANYLQPYIDAVWARYRNEDLVFTLQNLGTFRGRVSGDRFTFTGGSPAGTFYINGKPDTAMVLLGAGLLADASGNPTNTGTQLQIQAQICAALNRHVMETPANWYVQSAHYPSGTLGNWYAKFWHDHSINKKAYGFAYDDVGDFSPSLHTQAPTTVTYTIGW</sequence>
<dbReference type="InterPro" id="IPR011024">
    <property type="entry name" value="G_crystallin-like"/>
</dbReference>
<evidence type="ECO:0008006" key="6">
    <source>
        <dbReference type="Google" id="ProtNLM"/>
    </source>
</evidence>
<keyword evidence="5" id="KW-1185">Reference proteome</keyword>
<dbReference type="Proteomes" id="UP001180453">
    <property type="component" value="Unassembled WGS sequence"/>
</dbReference>
<feature type="signal peptide" evidence="1">
    <location>
        <begin position="1"/>
        <end position="29"/>
    </location>
</feature>
<feature type="chain" id="PRO_5047415021" description="Beta-1,3-glucanase N-terminal domain-containing protein" evidence="1">
    <location>
        <begin position="30"/>
        <end position="586"/>
    </location>
</feature>
<dbReference type="InterPro" id="IPR037398">
    <property type="entry name" value="Glyco_hydro_64_fam"/>
</dbReference>
<organism evidence="4 5">
    <name type="scientific">Roseateles saccharophilus</name>
    <name type="common">Pseudomonas saccharophila</name>
    <dbReference type="NCBI Taxonomy" id="304"/>
    <lineage>
        <taxon>Bacteria</taxon>
        <taxon>Pseudomonadati</taxon>
        <taxon>Pseudomonadota</taxon>
        <taxon>Betaproteobacteria</taxon>
        <taxon>Burkholderiales</taxon>
        <taxon>Sphaerotilaceae</taxon>
        <taxon>Roseateles</taxon>
    </lineage>
</organism>
<comment type="caution">
    <text evidence="4">The sequence shown here is derived from an EMBL/GenBank/DDBJ whole genome shotgun (WGS) entry which is preliminary data.</text>
</comment>
<evidence type="ECO:0000313" key="5">
    <source>
        <dbReference type="Proteomes" id="UP001180453"/>
    </source>
</evidence>
<reference evidence="4 5" key="1">
    <citation type="submission" date="2023-07" db="EMBL/GenBank/DDBJ databases">
        <title>Sorghum-associated microbial communities from plants grown in Nebraska, USA.</title>
        <authorList>
            <person name="Schachtman D."/>
        </authorList>
    </citation>
    <scope>NUCLEOTIDE SEQUENCE [LARGE SCALE GENOMIC DNA]</scope>
    <source>
        <strain evidence="4 5">BE314</strain>
    </source>
</reference>
<dbReference type="PROSITE" id="PS52005">
    <property type="entry name" value="CBM56"/>
    <property type="match status" value="1"/>
</dbReference>
<dbReference type="InterPro" id="IPR042517">
    <property type="entry name" value="Glyco_hydro_64_N_2"/>
</dbReference>
<name>A0ABU1YHS5_ROSSA</name>
<evidence type="ECO:0000259" key="2">
    <source>
        <dbReference type="PROSITE" id="PS52005"/>
    </source>
</evidence>
<dbReference type="PANTHER" id="PTHR38165">
    <property type="match status" value="1"/>
</dbReference>
<dbReference type="Pfam" id="PF03995">
    <property type="entry name" value="Inhibitor_I36"/>
    <property type="match status" value="1"/>
</dbReference>
<dbReference type="CDD" id="cd09214">
    <property type="entry name" value="GH64-like"/>
    <property type="match status" value="1"/>
</dbReference>
<gene>
    <name evidence="4" type="ORF">J2X20_001040</name>
</gene>
<dbReference type="Gene3D" id="3.30.920.50">
    <property type="entry name" value="Beta-1,3-glucanase, C-terminal domain"/>
    <property type="match status" value="1"/>
</dbReference>
<protein>
    <recommendedName>
        <fullName evidence="6">Beta-1,3-glucanase N-terminal domain-containing protein</fullName>
    </recommendedName>
</protein>
<dbReference type="EMBL" id="JAVDXU010000001">
    <property type="protein sequence ID" value="MDR7268411.1"/>
    <property type="molecule type" value="Genomic_DNA"/>
</dbReference>
<dbReference type="PROSITE" id="PS52006">
    <property type="entry name" value="GH64"/>
    <property type="match status" value="1"/>
</dbReference>
<evidence type="ECO:0000259" key="3">
    <source>
        <dbReference type="PROSITE" id="PS52006"/>
    </source>
</evidence>
<dbReference type="Gene3D" id="2.60.20.10">
    <property type="entry name" value="Crystallins"/>
    <property type="match status" value="1"/>
</dbReference>
<dbReference type="Gene3D" id="2.60.110.10">
    <property type="entry name" value="Thaumatin"/>
    <property type="match status" value="1"/>
</dbReference>
<dbReference type="Pfam" id="PF22184">
    <property type="entry name" value="CBM_56"/>
    <property type="match status" value="1"/>
</dbReference>
<dbReference type="InterPro" id="IPR032477">
    <property type="entry name" value="Glyco_hydro_64"/>
</dbReference>
<dbReference type="SUPFAM" id="SSF49695">
    <property type="entry name" value="gamma-Crystallin-like"/>
    <property type="match status" value="1"/>
</dbReference>
<evidence type="ECO:0000313" key="4">
    <source>
        <dbReference type="EMBL" id="MDR7268411.1"/>
    </source>
</evidence>
<feature type="domain" description="GH64" evidence="3">
    <location>
        <begin position="207"/>
        <end position="586"/>
    </location>
</feature>
<evidence type="ECO:0000256" key="1">
    <source>
        <dbReference type="SAM" id="SignalP"/>
    </source>
</evidence>
<dbReference type="PANTHER" id="PTHR38165:SF1">
    <property type="entry name" value="GLUCANASE B"/>
    <property type="match status" value="1"/>
</dbReference>
<dbReference type="RefSeq" id="WP_310261846.1">
    <property type="nucleotide sequence ID" value="NZ_JAVDXU010000001.1"/>
</dbReference>
<proteinExistence type="predicted"/>
<accession>A0ABU1YHS5</accession>
<feature type="domain" description="CBM56" evidence="2">
    <location>
        <begin position="26"/>
        <end position="113"/>
    </location>
</feature>
<keyword evidence="1" id="KW-0732">Signal</keyword>
<dbReference type="Pfam" id="PF16483">
    <property type="entry name" value="Glyco_hydro_64"/>
    <property type="match status" value="1"/>
</dbReference>
<dbReference type="InterPro" id="IPR047569">
    <property type="entry name" value="CBM56"/>
</dbReference>
<dbReference type="InterPro" id="IPR037176">
    <property type="entry name" value="Osmotin/thaumatin-like_sf"/>
</dbReference>